<dbReference type="GO" id="GO:0003677">
    <property type="term" value="F:DNA binding"/>
    <property type="evidence" value="ECO:0007669"/>
    <property type="project" value="UniProtKB-KW"/>
</dbReference>
<keyword evidence="2" id="KW-0238">DNA-binding</keyword>
<dbReference type="PANTHER" id="PTHR33154:SF18">
    <property type="entry name" value="ARSENICAL RESISTANCE OPERON REPRESSOR"/>
    <property type="match status" value="1"/>
</dbReference>
<gene>
    <name evidence="5" type="ordered locus">Mhar_1558</name>
</gene>
<dbReference type="KEGG" id="mhi:Mhar_1558"/>
<dbReference type="CDD" id="cd00090">
    <property type="entry name" value="HTH_ARSR"/>
    <property type="match status" value="1"/>
</dbReference>
<name>G7WP78_METH6</name>
<dbReference type="InterPro" id="IPR036388">
    <property type="entry name" value="WH-like_DNA-bd_sf"/>
</dbReference>
<proteinExistence type="predicted"/>
<feature type="domain" description="HTH arsR-type" evidence="4">
    <location>
        <begin position="41"/>
        <end position="134"/>
    </location>
</feature>
<dbReference type="InterPro" id="IPR051081">
    <property type="entry name" value="HTH_MetalResp_TranReg"/>
</dbReference>
<dbReference type="PATRIC" id="fig|1110509.7.peg.1736"/>
<evidence type="ECO:0000259" key="4">
    <source>
        <dbReference type="PROSITE" id="PS50987"/>
    </source>
</evidence>
<dbReference type="STRING" id="1110509.Mhar_1558"/>
<evidence type="ECO:0000313" key="5">
    <source>
        <dbReference type="EMBL" id="AET64919.1"/>
    </source>
</evidence>
<evidence type="ECO:0000256" key="1">
    <source>
        <dbReference type="ARBA" id="ARBA00023015"/>
    </source>
</evidence>
<keyword evidence="1" id="KW-0805">Transcription regulation</keyword>
<dbReference type="NCBIfam" id="NF033788">
    <property type="entry name" value="HTH_metalloreg"/>
    <property type="match status" value="1"/>
</dbReference>
<dbReference type="InterPro" id="IPR011991">
    <property type="entry name" value="ArsR-like_HTH"/>
</dbReference>
<evidence type="ECO:0000256" key="3">
    <source>
        <dbReference type="ARBA" id="ARBA00023163"/>
    </source>
</evidence>
<dbReference type="HOGENOM" id="CLU_097806_7_3_2"/>
<keyword evidence="3" id="KW-0804">Transcription</keyword>
<dbReference type="SUPFAM" id="SSF46785">
    <property type="entry name" value="Winged helix' DNA-binding domain"/>
    <property type="match status" value="1"/>
</dbReference>
<dbReference type="Proteomes" id="UP000005877">
    <property type="component" value="Chromosome"/>
</dbReference>
<dbReference type="SMART" id="SM00418">
    <property type="entry name" value="HTH_ARSR"/>
    <property type="match status" value="1"/>
</dbReference>
<dbReference type="EMBL" id="CP003117">
    <property type="protein sequence ID" value="AET64919.1"/>
    <property type="molecule type" value="Genomic_DNA"/>
</dbReference>
<dbReference type="GO" id="GO:0003700">
    <property type="term" value="F:DNA-binding transcription factor activity"/>
    <property type="evidence" value="ECO:0007669"/>
    <property type="project" value="InterPro"/>
</dbReference>
<protein>
    <submittedName>
        <fullName evidence="5">Transcriptional regulator, ArsR family</fullName>
    </submittedName>
</protein>
<dbReference type="Gene3D" id="1.10.10.10">
    <property type="entry name" value="Winged helix-like DNA-binding domain superfamily/Winged helix DNA-binding domain"/>
    <property type="match status" value="1"/>
</dbReference>
<sequence length="134" mass="15078">MDMSDIVEPQDPSVERLARLMGDRCKAKNASKRLQTLTEKIDEARIAAEVEVFRAMADPFRLAILQLLREGELCVCEIMTALNRPQSSTSHHLSILKRAGLVKERKEGKWSRYRLSEGAVIEMINLAGLVAEGR</sequence>
<dbReference type="AlphaFoldDB" id="G7WP78"/>
<reference evidence="5 6" key="1">
    <citation type="journal article" date="2012" name="PLoS ONE">
        <title>The genome characteristics and predicted function of methyl-group oxidation pathway in the obligate aceticlastic methanogens, Methanosaeta spp.</title>
        <authorList>
            <person name="Zhu J."/>
            <person name="Zheng H."/>
            <person name="Ai G."/>
            <person name="Zhang G."/>
            <person name="Liu D."/>
            <person name="Liu X."/>
            <person name="Dong X."/>
        </authorList>
    </citation>
    <scope>NUCLEOTIDE SEQUENCE [LARGE SCALE GENOMIC DNA]</scope>
    <source>
        <strain evidence="5 6">6Ac</strain>
    </source>
</reference>
<dbReference type="PRINTS" id="PR00778">
    <property type="entry name" value="HTHARSR"/>
</dbReference>
<dbReference type="PANTHER" id="PTHR33154">
    <property type="entry name" value="TRANSCRIPTIONAL REGULATOR, ARSR FAMILY"/>
    <property type="match status" value="1"/>
</dbReference>
<dbReference type="InterPro" id="IPR036390">
    <property type="entry name" value="WH_DNA-bd_sf"/>
</dbReference>
<dbReference type="PROSITE" id="PS50987">
    <property type="entry name" value="HTH_ARSR_2"/>
    <property type="match status" value="1"/>
</dbReference>
<organism evidence="5 6">
    <name type="scientific">Methanothrix harundinacea (strain 6Ac)</name>
    <name type="common">Methanosaeta harundinacea</name>
    <dbReference type="NCBI Taxonomy" id="1110509"/>
    <lineage>
        <taxon>Archaea</taxon>
        <taxon>Methanobacteriati</taxon>
        <taxon>Methanobacteriota</taxon>
        <taxon>Stenosarchaea group</taxon>
        <taxon>Methanomicrobia</taxon>
        <taxon>Methanotrichales</taxon>
        <taxon>Methanotrichaceae</taxon>
        <taxon>Methanothrix</taxon>
    </lineage>
</organism>
<keyword evidence="6" id="KW-1185">Reference proteome</keyword>
<evidence type="ECO:0000256" key="2">
    <source>
        <dbReference type="ARBA" id="ARBA00023125"/>
    </source>
</evidence>
<dbReference type="InterPro" id="IPR001845">
    <property type="entry name" value="HTH_ArsR_DNA-bd_dom"/>
</dbReference>
<dbReference type="Pfam" id="PF01022">
    <property type="entry name" value="HTH_5"/>
    <property type="match status" value="1"/>
</dbReference>
<accession>G7WP78</accession>
<evidence type="ECO:0000313" key="6">
    <source>
        <dbReference type="Proteomes" id="UP000005877"/>
    </source>
</evidence>